<feature type="compositionally biased region" description="Basic and acidic residues" evidence="1">
    <location>
        <begin position="79"/>
        <end position="105"/>
    </location>
</feature>
<gene>
    <name evidence="2" type="ORF">OEA41_007958</name>
</gene>
<dbReference type="Proteomes" id="UP001276659">
    <property type="component" value="Unassembled WGS sequence"/>
</dbReference>
<dbReference type="EMBL" id="JASNWA010000004">
    <property type="protein sequence ID" value="KAK3176635.1"/>
    <property type="molecule type" value="Genomic_DNA"/>
</dbReference>
<keyword evidence="3" id="KW-1185">Reference proteome</keyword>
<accession>A0AAD9ZGM4</accession>
<reference evidence="2" key="1">
    <citation type="submission" date="2022-11" db="EMBL/GenBank/DDBJ databases">
        <title>Chromosomal genome sequence assembly and mating type (MAT) locus characterization of the leprose asexual lichenized fungus Lepraria neglecta (Nyl.) Erichsen.</title>
        <authorList>
            <person name="Allen J.L."/>
            <person name="Pfeffer B."/>
        </authorList>
    </citation>
    <scope>NUCLEOTIDE SEQUENCE</scope>
    <source>
        <strain evidence="2">Allen 5258</strain>
    </source>
</reference>
<comment type="caution">
    <text evidence="2">The sequence shown here is derived from an EMBL/GenBank/DDBJ whole genome shotgun (WGS) entry which is preliminary data.</text>
</comment>
<evidence type="ECO:0000313" key="2">
    <source>
        <dbReference type="EMBL" id="KAK3176635.1"/>
    </source>
</evidence>
<feature type="compositionally biased region" description="Acidic residues" evidence="1">
    <location>
        <begin position="315"/>
        <end position="325"/>
    </location>
</feature>
<feature type="compositionally biased region" description="Low complexity" evidence="1">
    <location>
        <begin position="154"/>
        <end position="165"/>
    </location>
</feature>
<sequence>MVKKAADAKRKGLLQAIRQKERQEAGDAVPEAENYIDPNIVVTQCDYGARTARTGKKVESELDDGLGSPARNLDSCSVRGEDRIDNGQSSREPHQGSESRHDADHDCDGITYAVFIHHVRTKQQIFNAQLIAVTNMPFAEYVRQGRVKQQMTEAQPAAASDSPQQEKPLARTDPHGTVTTPKPKPHWTGSTVVPGTMVAGPSIPPRTIVFSGLTLNAKSPQANDHAAESSKAPATQYVPAFDEHLSPLRSPITPAGSEATFDQNSSSTPPVVVASVTWCTRSKNDKATRTVQSIKKSMGAKASRRQRAVRATFYPEEDGGDVNND</sequence>
<feature type="region of interest" description="Disordered" evidence="1">
    <location>
        <begin position="289"/>
        <end position="325"/>
    </location>
</feature>
<dbReference type="AlphaFoldDB" id="A0AAD9ZGM4"/>
<proteinExistence type="predicted"/>
<evidence type="ECO:0000313" key="3">
    <source>
        <dbReference type="Proteomes" id="UP001276659"/>
    </source>
</evidence>
<name>A0AAD9ZGM4_9LECA</name>
<evidence type="ECO:0000256" key="1">
    <source>
        <dbReference type="SAM" id="MobiDB-lite"/>
    </source>
</evidence>
<organism evidence="2 3">
    <name type="scientific">Lepraria neglecta</name>
    <dbReference type="NCBI Taxonomy" id="209136"/>
    <lineage>
        <taxon>Eukaryota</taxon>
        <taxon>Fungi</taxon>
        <taxon>Dikarya</taxon>
        <taxon>Ascomycota</taxon>
        <taxon>Pezizomycotina</taxon>
        <taxon>Lecanoromycetes</taxon>
        <taxon>OSLEUM clade</taxon>
        <taxon>Lecanoromycetidae</taxon>
        <taxon>Lecanorales</taxon>
        <taxon>Lecanorineae</taxon>
        <taxon>Stereocaulaceae</taxon>
        <taxon>Lepraria</taxon>
    </lineage>
</organism>
<feature type="region of interest" description="Disordered" evidence="1">
    <location>
        <begin position="59"/>
        <end position="105"/>
    </location>
</feature>
<feature type="region of interest" description="Disordered" evidence="1">
    <location>
        <begin position="149"/>
        <end position="189"/>
    </location>
</feature>
<protein>
    <submittedName>
        <fullName evidence="2">Uncharacterized protein</fullName>
    </submittedName>
</protein>